<dbReference type="KEGG" id="vg:55605553"/>
<organism evidence="1 2">
    <name type="scientific">Leptospira phage LE4</name>
    <dbReference type="NCBI Taxonomy" id="2041383"/>
    <lineage>
        <taxon>Viruses</taxon>
        <taxon>Duplodnaviria</taxon>
        <taxon>Heunggongvirae</taxon>
        <taxon>Uroviricota</taxon>
        <taxon>Caudoviricetes</taxon>
        <taxon>Nylescharonvirus</taxon>
        <taxon>Nylescharonvirus LE4</taxon>
    </lineage>
</organism>
<dbReference type="GeneID" id="55605553"/>
<evidence type="ECO:0000313" key="2">
    <source>
        <dbReference type="Proteomes" id="UP000259796"/>
    </source>
</evidence>
<dbReference type="RefSeq" id="YP_009835480.1">
    <property type="nucleotide sequence ID" value="NC_048679.1"/>
</dbReference>
<keyword evidence="2" id="KW-1185">Reference proteome</keyword>
<dbReference type="Proteomes" id="UP000259796">
    <property type="component" value="Segment"/>
</dbReference>
<dbReference type="EMBL" id="MF974397">
    <property type="protein sequence ID" value="ATN95018.1"/>
    <property type="molecule type" value="Genomic_DNA"/>
</dbReference>
<protein>
    <submittedName>
        <fullName evidence="1">Uncharacterized protein</fullName>
    </submittedName>
</protein>
<reference evidence="1 2" key="1">
    <citation type="journal article" date="2018" name="Sci. Rep.">
        <title>Characterization of LE3 and LE4, the only lytic phages known to infect the spirochete Leptospira.</title>
        <authorList>
            <person name="Schiettekatte O."/>
            <person name="Vincent A.T."/>
            <person name="Malosse C."/>
            <person name="Lechat P."/>
            <person name="Chamot-Rooke J."/>
            <person name="Veyrier F.J."/>
            <person name="Picardeau M."/>
            <person name="Bourhy P."/>
        </authorList>
    </citation>
    <scope>NUCLEOTIDE SEQUENCE [LARGE SCALE GENOMIC DNA]</scope>
</reference>
<evidence type="ECO:0000313" key="1">
    <source>
        <dbReference type="EMBL" id="ATN95018.1"/>
    </source>
</evidence>
<name>A0A343LEA8_9CAUD</name>
<sequence length="103" mass="11514">METIPQKILRAIEKLALNNPYCGGLTLPEIAGITQDEYAKVIHGESICSKNERAFLDEIIEKYKLKTETTNGVKYVYLSNAPSLIYQSDFTKTNLSELVEGEG</sequence>
<proteinExistence type="predicted"/>
<accession>A0A343LEA8</accession>